<gene>
    <name evidence="6" type="ORF">ACFSW5_22285</name>
</gene>
<name>A0ABW5R2Q2_9BACL</name>
<dbReference type="PANTHER" id="PTHR21666">
    <property type="entry name" value="PEPTIDASE-RELATED"/>
    <property type="match status" value="1"/>
</dbReference>
<reference evidence="7" key="1">
    <citation type="journal article" date="2019" name="Int. J. Syst. Evol. Microbiol.">
        <title>The Global Catalogue of Microorganisms (GCM) 10K type strain sequencing project: providing services to taxonomists for standard genome sequencing and annotation.</title>
        <authorList>
            <consortium name="The Broad Institute Genomics Platform"/>
            <consortium name="The Broad Institute Genome Sequencing Center for Infectious Disease"/>
            <person name="Wu L."/>
            <person name="Ma J."/>
        </authorList>
    </citation>
    <scope>NUCLEOTIDE SEQUENCE [LARGE SCALE GENOMIC DNA]</scope>
    <source>
        <strain evidence="7">TISTR 1827</strain>
    </source>
</reference>
<feature type="signal peptide" evidence="3">
    <location>
        <begin position="1"/>
        <end position="27"/>
    </location>
</feature>
<evidence type="ECO:0000256" key="1">
    <source>
        <dbReference type="ARBA" id="ARBA00022729"/>
    </source>
</evidence>
<dbReference type="RefSeq" id="WP_379278184.1">
    <property type="nucleotide sequence ID" value="NZ_JBHUGT010000017.1"/>
</dbReference>
<dbReference type="Pfam" id="PF24568">
    <property type="entry name" value="CC_PcsB"/>
    <property type="match status" value="1"/>
</dbReference>
<dbReference type="PANTHER" id="PTHR21666:SF289">
    <property type="entry name" value="L-ALA--D-GLU ENDOPEPTIDASE"/>
    <property type="match status" value="1"/>
</dbReference>
<feature type="coiled-coil region" evidence="2">
    <location>
        <begin position="203"/>
        <end position="251"/>
    </location>
</feature>
<feature type="chain" id="PRO_5047266699" evidence="3">
    <location>
        <begin position="28"/>
        <end position="395"/>
    </location>
</feature>
<evidence type="ECO:0000259" key="5">
    <source>
        <dbReference type="Pfam" id="PF24568"/>
    </source>
</evidence>
<feature type="domain" description="M23ase beta-sheet core" evidence="4">
    <location>
        <begin position="293"/>
        <end position="390"/>
    </location>
</feature>
<evidence type="ECO:0000313" key="7">
    <source>
        <dbReference type="Proteomes" id="UP001597493"/>
    </source>
</evidence>
<dbReference type="CDD" id="cd12797">
    <property type="entry name" value="M23_peptidase"/>
    <property type="match status" value="1"/>
</dbReference>
<evidence type="ECO:0000313" key="6">
    <source>
        <dbReference type="EMBL" id="MFD2662989.1"/>
    </source>
</evidence>
<feature type="domain" description="Peptidoglycan hydrolase PcsB coiled-coil" evidence="5">
    <location>
        <begin position="110"/>
        <end position="181"/>
    </location>
</feature>
<evidence type="ECO:0000256" key="2">
    <source>
        <dbReference type="SAM" id="Coils"/>
    </source>
</evidence>
<accession>A0ABW5R2Q2</accession>
<dbReference type="Gene3D" id="2.70.70.10">
    <property type="entry name" value="Glucose Permease (Domain IIA)"/>
    <property type="match status" value="1"/>
</dbReference>
<evidence type="ECO:0000256" key="3">
    <source>
        <dbReference type="SAM" id="SignalP"/>
    </source>
</evidence>
<keyword evidence="1 3" id="KW-0732">Signal</keyword>
<dbReference type="InterPro" id="IPR011055">
    <property type="entry name" value="Dup_hybrid_motif"/>
</dbReference>
<sequence>MQVKKRYIPMLAFAACALLLQPVGSQAATSLSEVNKELDATKQQIKETQQDAAEAEKRQNELNAQVKVTENSIQTIMKELSDVQKTMDATKIQIVNKEEEIRKTKEELAAAEERVKERDALIQSRMRLMYSNGIVSYLDVLLSSTSFSDFLDRFDALQSILRQDKDILAQNKADKLLIEEKKATAEKQLKERNDLFAKQNSYMQTLKEKEEQKEAMIASYKEEIEELEEISEEAEQSLIALAKKQSQLESQKKKLSSVNKPYSGGKLGMPIVDYSRVSSPFGVRIHPVTGVRKMHTGIDFAAPKGTDIFAAESGVVILAQSWSGYGNTVIIDHGNNLWTLYGHIREGGTLVSEGETVKKGQKIAEVGMTGTATGYHLHFEVRVNEEPVNPSSYLN</sequence>
<organism evidence="6 7">
    <name type="scientific">Paenibacillus thailandensis</name>
    <dbReference type="NCBI Taxonomy" id="393250"/>
    <lineage>
        <taxon>Bacteria</taxon>
        <taxon>Bacillati</taxon>
        <taxon>Bacillota</taxon>
        <taxon>Bacilli</taxon>
        <taxon>Bacillales</taxon>
        <taxon>Paenibacillaceae</taxon>
        <taxon>Paenibacillus</taxon>
    </lineage>
</organism>
<evidence type="ECO:0000259" key="4">
    <source>
        <dbReference type="Pfam" id="PF01551"/>
    </source>
</evidence>
<dbReference type="Pfam" id="PF01551">
    <property type="entry name" value="Peptidase_M23"/>
    <property type="match status" value="1"/>
</dbReference>
<dbReference type="GO" id="GO:0016787">
    <property type="term" value="F:hydrolase activity"/>
    <property type="evidence" value="ECO:0007669"/>
    <property type="project" value="UniProtKB-KW"/>
</dbReference>
<keyword evidence="2" id="KW-0175">Coiled coil</keyword>
<dbReference type="Proteomes" id="UP001597493">
    <property type="component" value="Unassembled WGS sequence"/>
</dbReference>
<keyword evidence="7" id="KW-1185">Reference proteome</keyword>
<dbReference type="InterPro" id="IPR016047">
    <property type="entry name" value="M23ase_b-sheet_dom"/>
</dbReference>
<dbReference type="Gene3D" id="6.10.250.3150">
    <property type="match status" value="1"/>
</dbReference>
<dbReference type="InterPro" id="IPR050570">
    <property type="entry name" value="Cell_wall_metabolism_enzyme"/>
</dbReference>
<dbReference type="InterPro" id="IPR057309">
    <property type="entry name" value="PcsB_CC"/>
</dbReference>
<dbReference type="EMBL" id="JBHUMY010000037">
    <property type="protein sequence ID" value="MFD2662989.1"/>
    <property type="molecule type" value="Genomic_DNA"/>
</dbReference>
<feature type="coiled-coil region" evidence="2">
    <location>
        <begin position="31"/>
        <end position="121"/>
    </location>
</feature>
<protein>
    <submittedName>
        <fullName evidence="6">Murein hydrolase activator EnvC family protein</fullName>
    </submittedName>
</protein>
<dbReference type="SUPFAM" id="SSF51261">
    <property type="entry name" value="Duplicated hybrid motif"/>
    <property type="match status" value="1"/>
</dbReference>
<comment type="caution">
    <text evidence="6">The sequence shown here is derived from an EMBL/GenBank/DDBJ whole genome shotgun (WGS) entry which is preliminary data.</text>
</comment>
<proteinExistence type="predicted"/>
<keyword evidence="6" id="KW-0378">Hydrolase</keyword>
<dbReference type="SUPFAM" id="SSF57997">
    <property type="entry name" value="Tropomyosin"/>
    <property type="match status" value="1"/>
</dbReference>